<protein>
    <submittedName>
        <fullName evidence="1">Uncharacterized protein</fullName>
    </submittedName>
</protein>
<name>A0A6M3JK76_9ZZZZ</name>
<dbReference type="AlphaFoldDB" id="A0A6M3JK76"/>
<dbReference type="EMBL" id="MT141775">
    <property type="protein sequence ID" value="QJA70236.1"/>
    <property type="molecule type" value="Genomic_DNA"/>
</dbReference>
<evidence type="ECO:0000313" key="1">
    <source>
        <dbReference type="EMBL" id="QJA70236.1"/>
    </source>
</evidence>
<reference evidence="1" key="1">
    <citation type="submission" date="2020-03" db="EMBL/GenBank/DDBJ databases">
        <title>The deep terrestrial virosphere.</title>
        <authorList>
            <person name="Holmfeldt K."/>
            <person name="Nilsson E."/>
            <person name="Simone D."/>
            <person name="Lopez-Fernandez M."/>
            <person name="Wu X."/>
            <person name="de Brujin I."/>
            <person name="Lundin D."/>
            <person name="Andersson A."/>
            <person name="Bertilsson S."/>
            <person name="Dopson M."/>
        </authorList>
    </citation>
    <scope>NUCLEOTIDE SEQUENCE</scope>
    <source>
        <strain evidence="1">MM415A03884</strain>
    </source>
</reference>
<sequence>MNMIDQYLREDEAPEPRPRCIVITIERYHSGMKIIAWEHGNTSLRATLGYLNAFGELSLGTSQGDGDRLKQMGFHVSNGRIVVI</sequence>
<organism evidence="1">
    <name type="scientific">viral metagenome</name>
    <dbReference type="NCBI Taxonomy" id="1070528"/>
    <lineage>
        <taxon>unclassified sequences</taxon>
        <taxon>metagenomes</taxon>
        <taxon>organismal metagenomes</taxon>
    </lineage>
</organism>
<gene>
    <name evidence="1" type="ORF">MM415A03884_0009</name>
</gene>
<proteinExistence type="predicted"/>
<accession>A0A6M3JK76</accession>